<dbReference type="Gene3D" id="3.30.700.10">
    <property type="entry name" value="Glycoprotein, Type 4 Pilin"/>
    <property type="match status" value="1"/>
</dbReference>
<keyword evidence="5 6" id="KW-0472">Membrane</keyword>
<dbReference type="GO" id="GO:0016020">
    <property type="term" value="C:membrane"/>
    <property type="evidence" value="ECO:0007669"/>
    <property type="project" value="UniProtKB-SubCell"/>
</dbReference>
<comment type="caution">
    <text evidence="8">The sequence shown here is derived from an EMBL/GenBank/DDBJ whole genome shotgun (WGS) entry which is preliminary data.</text>
</comment>
<evidence type="ECO:0000313" key="8">
    <source>
        <dbReference type="EMBL" id="OGK39647.1"/>
    </source>
</evidence>
<keyword evidence="3 6" id="KW-0812">Transmembrane</keyword>
<sequence length="153" mass="16746">MTKSFTLIELLIVITIIGILATLGISSYFNSLKAAKDARRKSDLSTIQKALEVYYQDNQGYPLSLPNNGDPFCHSSGDCWMATYLQKTPFDPNGSAYSYDSDGTYYKLYSCIENPNDSGPGVDQNGYGLDCSGNNTQPCDPCRYAVTSTNTTP</sequence>
<dbReference type="PANTHER" id="PTHR30093">
    <property type="entry name" value="GENERAL SECRETION PATHWAY PROTEIN G"/>
    <property type="match status" value="1"/>
</dbReference>
<dbReference type="InterPro" id="IPR012902">
    <property type="entry name" value="N_methyl_site"/>
</dbReference>
<dbReference type="SUPFAM" id="SSF54523">
    <property type="entry name" value="Pili subunits"/>
    <property type="match status" value="1"/>
</dbReference>
<dbReference type="GO" id="GO:0015627">
    <property type="term" value="C:type II protein secretion system complex"/>
    <property type="evidence" value="ECO:0007669"/>
    <property type="project" value="InterPro"/>
</dbReference>
<gene>
    <name evidence="8" type="ORF">A3A74_07730</name>
</gene>
<evidence type="ECO:0000259" key="7">
    <source>
        <dbReference type="Pfam" id="PF08334"/>
    </source>
</evidence>
<evidence type="ECO:0000256" key="5">
    <source>
        <dbReference type="ARBA" id="ARBA00023136"/>
    </source>
</evidence>
<dbReference type="NCBIfam" id="TIGR02532">
    <property type="entry name" value="IV_pilin_GFxxxE"/>
    <property type="match status" value="1"/>
</dbReference>
<proteinExistence type="predicted"/>
<protein>
    <recommendedName>
        <fullName evidence="7">Type II secretion system protein GspG C-terminal domain-containing protein</fullName>
    </recommendedName>
</protein>
<dbReference type="AlphaFoldDB" id="A0A1F7I8F5"/>
<keyword evidence="2" id="KW-0488">Methylation</keyword>
<feature type="transmembrane region" description="Helical" evidence="6">
    <location>
        <begin position="6"/>
        <end position="29"/>
    </location>
</feature>
<comment type="subcellular location">
    <subcellularLocation>
        <location evidence="1">Membrane</location>
        <topology evidence="1">Single-pass membrane protein</topology>
    </subcellularLocation>
</comment>
<dbReference type="Pfam" id="PF07963">
    <property type="entry name" value="N_methyl"/>
    <property type="match status" value="1"/>
</dbReference>
<dbReference type="STRING" id="1802055.A3A74_07730"/>
<evidence type="ECO:0000313" key="9">
    <source>
        <dbReference type="Proteomes" id="UP000179270"/>
    </source>
</evidence>
<dbReference type="Pfam" id="PF08334">
    <property type="entry name" value="T2SSG"/>
    <property type="match status" value="1"/>
</dbReference>
<accession>A0A1F7I8F5</accession>
<reference evidence="8 9" key="1">
    <citation type="journal article" date="2016" name="Nat. Commun.">
        <title>Thousands of microbial genomes shed light on interconnected biogeochemical processes in an aquifer system.</title>
        <authorList>
            <person name="Anantharaman K."/>
            <person name="Brown C.T."/>
            <person name="Hug L.A."/>
            <person name="Sharon I."/>
            <person name="Castelle C.J."/>
            <person name="Probst A.J."/>
            <person name="Thomas B.C."/>
            <person name="Singh A."/>
            <person name="Wilkins M.J."/>
            <person name="Karaoz U."/>
            <person name="Brodie E.L."/>
            <person name="Williams K.H."/>
            <person name="Hubbard S.S."/>
            <person name="Banfield J.F."/>
        </authorList>
    </citation>
    <scope>NUCLEOTIDE SEQUENCE [LARGE SCALE GENOMIC DNA]</scope>
</reference>
<evidence type="ECO:0000256" key="3">
    <source>
        <dbReference type="ARBA" id="ARBA00022692"/>
    </source>
</evidence>
<dbReference type="PRINTS" id="PR00813">
    <property type="entry name" value="BCTERIALGSPG"/>
</dbReference>
<evidence type="ECO:0000256" key="4">
    <source>
        <dbReference type="ARBA" id="ARBA00022989"/>
    </source>
</evidence>
<dbReference type="PANTHER" id="PTHR30093:SF44">
    <property type="entry name" value="TYPE II SECRETION SYSTEM CORE PROTEIN G"/>
    <property type="match status" value="1"/>
</dbReference>
<name>A0A1F7I8F5_9BACT</name>
<dbReference type="EMBL" id="MGAF01000046">
    <property type="protein sequence ID" value="OGK39647.1"/>
    <property type="molecule type" value="Genomic_DNA"/>
</dbReference>
<keyword evidence="4 6" id="KW-1133">Transmembrane helix</keyword>
<organism evidence="8 9">
    <name type="scientific">Candidatus Roizmanbacteria bacterium RIFCSPLOWO2_01_FULL_35_13</name>
    <dbReference type="NCBI Taxonomy" id="1802055"/>
    <lineage>
        <taxon>Bacteria</taxon>
        <taxon>Candidatus Roizmaniibacteriota</taxon>
    </lineage>
</organism>
<evidence type="ECO:0000256" key="1">
    <source>
        <dbReference type="ARBA" id="ARBA00004167"/>
    </source>
</evidence>
<dbReference type="InterPro" id="IPR045584">
    <property type="entry name" value="Pilin-like"/>
</dbReference>
<dbReference type="InterPro" id="IPR000983">
    <property type="entry name" value="Bac_GSPG_pilin"/>
</dbReference>
<feature type="domain" description="Type II secretion system protein GspG C-terminal" evidence="7">
    <location>
        <begin position="29"/>
        <end position="114"/>
    </location>
</feature>
<dbReference type="InterPro" id="IPR013545">
    <property type="entry name" value="T2SS_protein-GspG_C"/>
</dbReference>
<evidence type="ECO:0000256" key="2">
    <source>
        <dbReference type="ARBA" id="ARBA00022481"/>
    </source>
</evidence>
<dbReference type="GO" id="GO:0015628">
    <property type="term" value="P:protein secretion by the type II secretion system"/>
    <property type="evidence" value="ECO:0007669"/>
    <property type="project" value="InterPro"/>
</dbReference>
<dbReference type="Proteomes" id="UP000179270">
    <property type="component" value="Unassembled WGS sequence"/>
</dbReference>
<evidence type="ECO:0000256" key="6">
    <source>
        <dbReference type="SAM" id="Phobius"/>
    </source>
</evidence>